<accession>A0A0C2NDM2</accession>
<sequence>MDLKPEFLCKITDIEEWLYNFGLIAVANQLDESRQSAIIPAYLRDDALQAFKDSELPSLTPFVERYKRLITTLKIYRHSTDKMSVYYRIFEEVVLSPGMDPGDFVREISRLLSLAMPGICKEDLDFFVRQKLLSALPENIAAIIRICDFGSTSELVDKTRIILSANQGNHLQPFTSVIKAAESLKTEAPKESRTVTKTTLETYCIGSRTSKSRPEPIRALLLILTLERSAKSAGVSGILQATA</sequence>
<dbReference type="EMBL" id="JWZT01000435">
    <property type="protein sequence ID" value="KII74405.1"/>
    <property type="molecule type" value="Genomic_DNA"/>
</dbReference>
<keyword evidence="2" id="KW-1185">Reference proteome</keyword>
<reference evidence="1 2" key="1">
    <citation type="journal article" date="2014" name="Genome Biol. Evol.">
        <title>The genome of the myxosporean Thelohanellus kitauei shows adaptations to nutrient acquisition within its fish host.</title>
        <authorList>
            <person name="Yang Y."/>
            <person name="Xiong J."/>
            <person name="Zhou Z."/>
            <person name="Huo F."/>
            <person name="Miao W."/>
            <person name="Ran C."/>
            <person name="Liu Y."/>
            <person name="Zhang J."/>
            <person name="Feng J."/>
            <person name="Wang M."/>
            <person name="Wang M."/>
            <person name="Wang L."/>
            <person name="Yao B."/>
        </authorList>
    </citation>
    <scope>NUCLEOTIDE SEQUENCE [LARGE SCALE GENOMIC DNA]</scope>
    <source>
        <strain evidence="1">Wuqing</strain>
    </source>
</reference>
<name>A0A0C2NDM2_THEKT</name>
<proteinExistence type="predicted"/>
<organism evidence="1 2">
    <name type="scientific">Thelohanellus kitauei</name>
    <name type="common">Myxosporean</name>
    <dbReference type="NCBI Taxonomy" id="669202"/>
    <lineage>
        <taxon>Eukaryota</taxon>
        <taxon>Metazoa</taxon>
        <taxon>Cnidaria</taxon>
        <taxon>Myxozoa</taxon>
        <taxon>Myxosporea</taxon>
        <taxon>Bivalvulida</taxon>
        <taxon>Platysporina</taxon>
        <taxon>Myxobolidae</taxon>
        <taxon>Thelohanellus</taxon>
    </lineage>
</organism>
<gene>
    <name evidence="1" type="ORF">RF11_13328</name>
</gene>
<protein>
    <submittedName>
        <fullName evidence="1">Uncharacterized protein</fullName>
    </submittedName>
</protein>
<comment type="caution">
    <text evidence="1">The sequence shown here is derived from an EMBL/GenBank/DDBJ whole genome shotgun (WGS) entry which is preliminary data.</text>
</comment>
<dbReference type="AlphaFoldDB" id="A0A0C2NDM2"/>
<dbReference type="Proteomes" id="UP000031668">
    <property type="component" value="Unassembled WGS sequence"/>
</dbReference>
<evidence type="ECO:0000313" key="1">
    <source>
        <dbReference type="EMBL" id="KII74405.1"/>
    </source>
</evidence>
<evidence type="ECO:0000313" key="2">
    <source>
        <dbReference type="Proteomes" id="UP000031668"/>
    </source>
</evidence>